<dbReference type="Gene3D" id="1.10.10.10">
    <property type="entry name" value="Winged helix-like DNA-binding domain superfamily/Winged helix DNA-binding domain"/>
    <property type="match status" value="1"/>
</dbReference>
<keyword evidence="6" id="KW-1185">Reference proteome</keyword>
<proteinExistence type="predicted"/>
<dbReference type="InterPro" id="IPR000835">
    <property type="entry name" value="HTH_MarR-typ"/>
</dbReference>
<evidence type="ECO:0000313" key="6">
    <source>
        <dbReference type="Proteomes" id="UP001357223"/>
    </source>
</evidence>
<keyword evidence="1" id="KW-0805">Transcription regulation</keyword>
<dbReference type="PROSITE" id="PS50995">
    <property type="entry name" value="HTH_MARR_2"/>
    <property type="match status" value="1"/>
</dbReference>
<name>A0ABZ2CK78_9BACI</name>
<dbReference type="PANTHER" id="PTHR33164">
    <property type="entry name" value="TRANSCRIPTIONAL REGULATOR, MARR FAMILY"/>
    <property type="match status" value="1"/>
</dbReference>
<gene>
    <name evidence="5" type="ORF">R4Z09_14405</name>
</gene>
<evidence type="ECO:0000256" key="3">
    <source>
        <dbReference type="ARBA" id="ARBA00023163"/>
    </source>
</evidence>
<reference evidence="5 6" key="1">
    <citation type="submission" date="2023-10" db="EMBL/GenBank/DDBJ databases">
        <title>Niallia locisalis sp.nov. isolated from a salt pond sample.</title>
        <authorList>
            <person name="Li X.-J."/>
            <person name="Dong L."/>
        </authorList>
    </citation>
    <scope>NUCLEOTIDE SEQUENCE [LARGE SCALE GENOMIC DNA]</scope>
    <source>
        <strain evidence="5 6">DSM 29761</strain>
    </source>
</reference>
<dbReference type="InterPro" id="IPR039422">
    <property type="entry name" value="MarR/SlyA-like"/>
</dbReference>
<dbReference type="RefSeq" id="WP_338452947.1">
    <property type="nucleotide sequence ID" value="NZ_CP137640.1"/>
</dbReference>
<dbReference type="InterPro" id="IPR036390">
    <property type="entry name" value="WH_DNA-bd_sf"/>
</dbReference>
<dbReference type="SMART" id="SM00347">
    <property type="entry name" value="HTH_MARR"/>
    <property type="match status" value="1"/>
</dbReference>
<evidence type="ECO:0000313" key="5">
    <source>
        <dbReference type="EMBL" id="WVX84075.1"/>
    </source>
</evidence>
<sequence length="142" mass="16569">MRHEKDLEKIELELTILIRRSTFLSSHKKFGNLDRSAYLLLRRLADLGPTGVKILADEFQLDISTISRQVAALEQKGFVDRIPDPTDGRAYTLQITELGTKVFTEHKQSRLERLIEVTNDWSDEDREAFGRLLNKFNQFYEK</sequence>
<feature type="domain" description="HTH marR-type" evidence="4">
    <location>
        <begin position="4"/>
        <end position="138"/>
    </location>
</feature>
<accession>A0ABZ2CK78</accession>
<dbReference type="InterPro" id="IPR023187">
    <property type="entry name" value="Tscrpt_reg_MarR-type_CS"/>
</dbReference>
<evidence type="ECO:0000256" key="2">
    <source>
        <dbReference type="ARBA" id="ARBA00023125"/>
    </source>
</evidence>
<keyword evidence="3" id="KW-0804">Transcription</keyword>
<protein>
    <submittedName>
        <fullName evidence="5">MarR family transcriptional regulator</fullName>
    </submittedName>
</protein>
<dbReference type="Proteomes" id="UP001357223">
    <property type="component" value="Chromosome"/>
</dbReference>
<dbReference type="EMBL" id="CP137640">
    <property type="protein sequence ID" value="WVX84075.1"/>
    <property type="molecule type" value="Genomic_DNA"/>
</dbReference>
<dbReference type="PANTHER" id="PTHR33164:SF57">
    <property type="entry name" value="MARR-FAMILY TRANSCRIPTIONAL REGULATOR"/>
    <property type="match status" value="1"/>
</dbReference>
<evidence type="ECO:0000256" key="1">
    <source>
        <dbReference type="ARBA" id="ARBA00023015"/>
    </source>
</evidence>
<dbReference type="Pfam" id="PF01047">
    <property type="entry name" value="MarR"/>
    <property type="match status" value="1"/>
</dbReference>
<evidence type="ECO:0000259" key="4">
    <source>
        <dbReference type="PROSITE" id="PS50995"/>
    </source>
</evidence>
<dbReference type="InterPro" id="IPR036388">
    <property type="entry name" value="WH-like_DNA-bd_sf"/>
</dbReference>
<dbReference type="PROSITE" id="PS01117">
    <property type="entry name" value="HTH_MARR_1"/>
    <property type="match status" value="1"/>
</dbReference>
<dbReference type="SUPFAM" id="SSF46785">
    <property type="entry name" value="Winged helix' DNA-binding domain"/>
    <property type="match status" value="1"/>
</dbReference>
<organism evidence="5 6">
    <name type="scientific">Niallia oryzisoli</name>
    <dbReference type="NCBI Taxonomy" id="1737571"/>
    <lineage>
        <taxon>Bacteria</taxon>
        <taxon>Bacillati</taxon>
        <taxon>Bacillota</taxon>
        <taxon>Bacilli</taxon>
        <taxon>Bacillales</taxon>
        <taxon>Bacillaceae</taxon>
        <taxon>Niallia</taxon>
    </lineage>
</organism>
<keyword evidence="2" id="KW-0238">DNA-binding</keyword>